<sequence>MSCPSPPRQAPRRACPSAAASRAGVARFPRPLAKPGIPTSRWSSTINSTALAERAYPTVAIDDPCGSTRGSVRCACSVPHEEIAV</sequence>
<proteinExistence type="predicted"/>
<comment type="caution">
    <text evidence="2">The sequence shown here is derived from an EMBL/GenBank/DDBJ whole genome shotgun (WGS) entry which is preliminary data.</text>
</comment>
<accession>A0A427B3T6</accession>
<protein>
    <submittedName>
        <fullName evidence="2">Uncharacterized protein</fullName>
    </submittedName>
</protein>
<reference evidence="2 3" key="1">
    <citation type="journal article" date="2014" name="Agronomy (Basel)">
        <title>A Draft Genome Sequence for Ensete ventricosum, the Drought-Tolerant Tree Against Hunger.</title>
        <authorList>
            <person name="Harrison J."/>
            <person name="Moore K.A."/>
            <person name="Paszkiewicz K."/>
            <person name="Jones T."/>
            <person name="Grant M."/>
            <person name="Ambacheew D."/>
            <person name="Muzemil S."/>
            <person name="Studholme D.J."/>
        </authorList>
    </citation>
    <scope>NUCLEOTIDE SEQUENCE [LARGE SCALE GENOMIC DNA]</scope>
</reference>
<evidence type="ECO:0000313" key="2">
    <source>
        <dbReference type="EMBL" id="RRT83145.1"/>
    </source>
</evidence>
<dbReference type="AlphaFoldDB" id="A0A427B3T6"/>
<name>A0A427B3T6_ENSVE</name>
<gene>
    <name evidence="2" type="ORF">B296_00008861</name>
</gene>
<evidence type="ECO:0000256" key="1">
    <source>
        <dbReference type="SAM" id="MobiDB-lite"/>
    </source>
</evidence>
<dbReference type="EMBL" id="AMZH03000553">
    <property type="protein sequence ID" value="RRT83145.1"/>
    <property type="molecule type" value="Genomic_DNA"/>
</dbReference>
<feature type="compositionally biased region" description="Low complexity" evidence="1">
    <location>
        <begin position="12"/>
        <end position="23"/>
    </location>
</feature>
<dbReference type="Proteomes" id="UP000287651">
    <property type="component" value="Unassembled WGS sequence"/>
</dbReference>
<organism evidence="2 3">
    <name type="scientific">Ensete ventricosum</name>
    <name type="common">Abyssinian banana</name>
    <name type="synonym">Musa ensete</name>
    <dbReference type="NCBI Taxonomy" id="4639"/>
    <lineage>
        <taxon>Eukaryota</taxon>
        <taxon>Viridiplantae</taxon>
        <taxon>Streptophyta</taxon>
        <taxon>Embryophyta</taxon>
        <taxon>Tracheophyta</taxon>
        <taxon>Spermatophyta</taxon>
        <taxon>Magnoliopsida</taxon>
        <taxon>Liliopsida</taxon>
        <taxon>Zingiberales</taxon>
        <taxon>Musaceae</taxon>
        <taxon>Ensete</taxon>
    </lineage>
</organism>
<feature type="region of interest" description="Disordered" evidence="1">
    <location>
        <begin position="1"/>
        <end position="40"/>
    </location>
</feature>
<evidence type="ECO:0000313" key="3">
    <source>
        <dbReference type="Proteomes" id="UP000287651"/>
    </source>
</evidence>